<proteinExistence type="predicted"/>
<dbReference type="GO" id="GO:0006002">
    <property type="term" value="P:fructose 6-phosphate metabolic process"/>
    <property type="evidence" value="ECO:0007669"/>
    <property type="project" value="TreeGrafter"/>
</dbReference>
<dbReference type="EC" id="2.6.1.16" evidence="2"/>
<evidence type="ECO:0000256" key="3">
    <source>
        <dbReference type="ARBA" id="ARBA00016090"/>
    </source>
</evidence>
<dbReference type="PANTHER" id="PTHR10937:SF0">
    <property type="entry name" value="GLUTAMINE--FRUCTOSE-6-PHOSPHATE TRANSAMINASE (ISOMERIZING)"/>
    <property type="match status" value="1"/>
</dbReference>
<dbReference type="GO" id="GO:0006047">
    <property type="term" value="P:UDP-N-acetylglucosamine metabolic process"/>
    <property type="evidence" value="ECO:0007669"/>
    <property type="project" value="TreeGrafter"/>
</dbReference>
<dbReference type="PROSITE" id="PS51464">
    <property type="entry name" value="SIS"/>
    <property type="match status" value="1"/>
</dbReference>
<dbReference type="PANTHER" id="PTHR10937">
    <property type="entry name" value="GLUCOSAMINE--FRUCTOSE-6-PHOSPHATE AMINOTRANSFERASE, ISOMERIZING"/>
    <property type="match status" value="1"/>
</dbReference>
<comment type="caution">
    <text evidence="5">The sequence shown here is derived from an EMBL/GenBank/DDBJ whole genome shotgun (WGS) entry which is preliminary data.</text>
</comment>
<dbReference type="Gene3D" id="3.40.50.10490">
    <property type="entry name" value="Glucose-6-phosphate isomerase like protein, domain 1"/>
    <property type="match status" value="2"/>
</dbReference>
<dbReference type="Pfam" id="PF01380">
    <property type="entry name" value="SIS"/>
    <property type="match status" value="1"/>
</dbReference>
<dbReference type="GO" id="GO:0097367">
    <property type="term" value="F:carbohydrate derivative binding"/>
    <property type="evidence" value="ECO:0007669"/>
    <property type="project" value="InterPro"/>
</dbReference>
<dbReference type="InterPro" id="IPR001347">
    <property type="entry name" value="SIS_dom"/>
</dbReference>
<dbReference type="OrthoDB" id="3808774at2"/>
<organism evidence="5 6">
    <name type="scientific">Mycetocola lacteus</name>
    <dbReference type="NCBI Taxonomy" id="76637"/>
    <lineage>
        <taxon>Bacteria</taxon>
        <taxon>Bacillati</taxon>
        <taxon>Actinomycetota</taxon>
        <taxon>Actinomycetes</taxon>
        <taxon>Micrococcales</taxon>
        <taxon>Microbacteriaceae</taxon>
        <taxon>Mycetocola</taxon>
    </lineage>
</organism>
<gene>
    <name evidence="5" type="ORF">D9V34_16555</name>
</gene>
<evidence type="ECO:0000259" key="4">
    <source>
        <dbReference type="PROSITE" id="PS51464"/>
    </source>
</evidence>
<name>A0A3L7AI44_9MICO</name>
<keyword evidence="6" id="KW-1185">Reference proteome</keyword>
<dbReference type="GO" id="GO:0006487">
    <property type="term" value="P:protein N-linked glycosylation"/>
    <property type="evidence" value="ECO:0007669"/>
    <property type="project" value="TreeGrafter"/>
</dbReference>
<evidence type="ECO:0000256" key="1">
    <source>
        <dbReference type="ARBA" id="ARBA00001031"/>
    </source>
</evidence>
<dbReference type="InterPro" id="IPR046348">
    <property type="entry name" value="SIS_dom_sf"/>
</dbReference>
<dbReference type="SUPFAM" id="SSF53697">
    <property type="entry name" value="SIS domain"/>
    <property type="match status" value="1"/>
</dbReference>
<comment type="catalytic activity">
    <reaction evidence="1">
        <text>D-fructose 6-phosphate + L-glutamine = D-glucosamine 6-phosphate + L-glutamate</text>
        <dbReference type="Rhea" id="RHEA:13237"/>
        <dbReference type="ChEBI" id="CHEBI:29985"/>
        <dbReference type="ChEBI" id="CHEBI:58359"/>
        <dbReference type="ChEBI" id="CHEBI:58725"/>
        <dbReference type="ChEBI" id="CHEBI:61527"/>
        <dbReference type="EC" id="2.6.1.16"/>
    </reaction>
</comment>
<feature type="domain" description="SIS" evidence="4">
    <location>
        <begin position="28"/>
        <end position="166"/>
    </location>
</feature>
<dbReference type="RefSeq" id="WP_121689551.1">
    <property type="nucleotide sequence ID" value="NZ_RCUY01000015.1"/>
</dbReference>
<dbReference type="AlphaFoldDB" id="A0A3L7AI44"/>
<reference evidence="5 6" key="1">
    <citation type="submission" date="2018-10" db="EMBL/GenBank/DDBJ databases">
        <authorList>
            <person name="Li J."/>
        </authorList>
    </citation>
    <scope>NUCLEOTIDE SEQUENCE [LARGE SCALE GENOMIC DNA]</scope>
    <source>
        <strain evidence="5 6">JCM 11654</strain>
    </source>
</reference>
<dbReference type="Proteomes" id="UP000269438">
    <property type="component" value="Unassembled WGS sequence"/>
</dbReference>
<protein>
    <recommendedName>
        <fullName evidence="3">Glutamine--fructose-6-phosphate aminotransferase [isomerizing]</fullName>
        <ecNumber evidence="2">2.6.1.16</ecNumber>
    </recommendedName>
</protein>
<evidence type="ECO:0000313" key="5">
    <source>
        <dbReference type="EMBL" id="RLP79390.1"/>
    </source>
</evidence>
<accession>A0A3L7AI44</accession>
<sequence>MDGYITFAAATADQAQELTALVPRLRAHFERLAQAGNLRGRGPVLMGIGASYAAAAAAVWHLRKRGIEAARLDPGESPMPIVVGESPVFAISQSGRSTETLAALESVVPERRFGIVNVTPSPLSALATDTIDLGNIDDSYASTIGYTATVSALGMLAEAWDGGDIAADWDALGARFAAAERDLAPAITAAAALFENAPSADFVGSATSVGSAEAGALLFREVARIPSTAMSTRQYLHGAMESAGAGVHVLFGTARERKAARMLSAAGHPVILITDDGSDPLPLVTTIVIPTLSDTQRGVIEALVMQQLVREVAENRGIAIEEFVFENDDTKAPSQVGA</sequence>
<dbReference type="EMBL" id="RCUY01000015">
    <property type="protein sequence ID" value="RLP79390.1"/>
    <property type="molecule type" value="Genomic_DNA"/>
</dbReference>
<dbReference type="GO" id="GO:0004360">
    <property type="term" value="F:glutamine-fructose-6-phosphate transaminase (isomerizing) activity"/>
    <property type="evidence" value="ECO:0007669"/>
    <property type="project" value="UniProtKB-EC"/>
</dbReference>
<evidence type="ECO:0000256" key="2">
    <source>
        <dbReference type="ARBA" id="ARBA00012916"/>
    </source>
</evidence>
<evidence type="ECO:0000313" key="6">
    <source>
        <dbReference type="Proteomes" id="UP000269438"/>
    </source>
</evidence>